<keyword evidence="3" id="KW-1185">Reference proteome</keyword>
<evidence type="ECO:0000313" key="1">
    <source>
        <dbReference type="EMBL" id="AUG99416.1"/>
    </source>
</evidence>
<dbReference type="AlphaFoldDB" id="A0A2I5TGN2"/>
<dbReference type="Proteomes" id="UP000233778">
    <property type="component" value="Chromosome"/>
</dbReference>
<protein>
    <submittedName>
        <fullName evidence="2">Tryptophanase leader peptide</fullName>
    </submittedName>
</protein>
<dbReference type="GO" id="GO:0031556">
    <property type="term" value="P:transcriptional attenuation by ribosome"/>
    <property type="evidence" value="ECO:0007669"/>
    <property type="project" value="InterPro"/>
</dbReference>
<evidence type="ECO:0000313" key="4">
    <source>
        <dbReference type="Proteomes" id="UP000233778"/>
    </source>
</evidence>
<evidence type="ECO:0000313" key="3">
    <source>
        <dbReference type="Proteomes" id="UP000017700"/>
    </source>
</evidence>
<dbReference type="NCBIfam" id="TIGR02616">
    <property type="entry name" value="tnaC_leader"/>
    <property type="match status" value="1"/>
</dbReference>
<dbReference type="OrthoDB" id="6455781at2"/>
<accession>A0A2I5TGN2</accession>
<reference evidence="2" key="4">
    <citation type="submission" date="2017-11" db="EMBL/GenBank/DDBJ databases">
        <title>Complete genome sequence of Serratia sp. ATCC 39006.</title>
        <authorList>
            <person name="Hampton H.G."/>
            <person name="Jackson S.A."/>
            <person name="Jauregui R."/>
            <person name="Poulter G.T.M."/>
            <person name="Salmond G.P.C."/>
            <person name="Fineran P.C."/>
        </authorList>
    </citation>
    <scope>NUCLEOTIDE SEQUENCE</scope>
    <source>
        <strain evidence="2">ATCC 39006</strain>
    </source>
</reference>
<dbReference type="EMBL" id="CP025085">
    <property type="protein sequence ID" value="AUG99416.1"/>
    <property type="molecule type" value="Genomic_DNA"/>
</dbReference>
<dbReference type="Proteomes" id="UP000017700">
    <property type="component" value="Chromosome"/>
</dbReference>
<reference evidence="1 4" key="3">
    <citation type="submission" date="2017-11" db="EMBL/GenBank/DDBJ databases">
        <title>Complete genome sequence of Serratia sp. ATCC 39006 LacA.</title>
        <authorList>
            <person name="Hampton H.G."/>
            <person name="Jackson S.A."/>
            <person name="Jauregui R."/>
            <person name="Poulter G.T.M."/>
            <person name="Salmond G.P.C."/>
            <person name="Fineran P.C."/>
        </authorList>
    </citation>
    <scope>NUCLEOTIDE SEQUENCE [LARGE SCALE GENOMIC DNA]</scope>
    <source>
        <strain evidence="1 4">ATCC 39006</strain>
    </source>
</reference>
<evidence type="ECO:0000313" key="2">
    <source>
        <dbReference type="EMBL" id="AUH03734.1"/>
    </source>
</evidence>
<organism evidence="2 3">
    <name type="scientific">Serratia sp. (strain ATCC 39006)</name>
    <name type="common">Prodigiosinella confusarubida</name>
    <dbReference type="NCBI Taxonomy" id="104623"/>
    <lineage>
        <taxon>Bacteria</taxon>
        <taxon>Pseudomonadati</taxon>
        <taxon>Pseudomonadota</taxon>
        <taxon>Gammaproteobacteria</taxon>
        <taxon>Enterobacterales</taxon>
        <taxon>Pectobacteriaceae</taxon>
        <taxon>Prodigiosinella</taxon>
    </lineage>
</organism>
<dbReference type="STRING" id="104623.Ser39006_03891"/>
<proteinExistence type="predicted"/>
<dbReference type="RefSeq" id="WP_021017151.1">
    <property type="nucleotide sequence ID" value="NZ_CP025084.1"/>
</dbReference>
<gene>
    <name evidence="2" type="primary">tnaC</name>
    <name evidence="1" type="ORF">CWC46_06065</name>
    <name evidence="2" type="ORF">Ser39006_006070</name>
</gene>
<reference evidence="2 3" key="1">
    <citation type="journal article" date="2013" name="Genome Announc.">
        <title>Draft genome sequence of Serratia sp. strain ATCC 39006, a model bacterium for analysis of the biosynthesis and regulation of prodigiosin, a carbapenem, and gas vesicles.</title>
        <authorList>
            <person name="Fineran P.C."/>
            <person name="Iglesias Cans M.C."/>
            <person name="Ramsay J.P."/>
            <person name="Wilf N.M."/>
            <person name="Cossyleon D."/>
            <person name="McNeil M.B."/>
            <person name="Williamson N.R."/>
            <person name="Monson R.E."/>
            <person name="Becher S.A."/>
            <person name="Stanton J.A."/>
            <person name="Brugger K."/>
            <person name="Brown S.D."/>
            <person name="Salmond G.P."/>
        </authorList>
    </citation>
    <scope>NUCLEOTIDE SEQUENCE [LARGE SCALE GENOMIC DNA]</scope>
    <source>
        <strain evidence="2">ATCC 39006</strain>
        <strain evidence="3">ATCC 39006 / SC 11482</strain>
    </source>
</reference>
<reference evidence="2" key="2">
    <citation type="submission" date="2013-09" db="EMBL/GenBank/DDBJ databases">
        <authorList>
            <person name="Wang G."/>
            <person name="Yang Y."/>
            <person name="Su Y."/>
        </authorList>
    </citation>
    <scope>NUCLEOTIDE SEQUENCE</scope>
    <source>
        <strain evidence="2">ATCC 39006</strain>
    </source>
</reference>
<name>A0A2I5TGN2_SERS3</name>
<dbReference type="KEGG" id="serq:CWC46_06065"/>
<dbReference type="KEGG" id="sera:Ser39006_006070"/>
<dbReference type="InterPro" id="IPR012620">
    <property type="entry name" value="Trp_operon_leader_peptide"/>
</dbReference>
<dbReference type="EMBL" id="CP025084">
    <property type="protein sequence ID" value="AUH03734.1"/>
    <property type="molecule type" value="Genomic_DNA"/>
</dbReference>
<sequence length="36" mass="4416">MTRIIRCYRLSISGDSRPWFNIDYRLTNDFPRPFHA</sequence>